<feature type="transmembrane region" description="Helical" evidence="1">
    <location>
        <begin position="44"/>
        <end position="64"/>
    </location>
</feature>
<accession>A0ABV5C9Y1</accession>
<feature type="transmembrane region" description="Helical" evidence="1">
    <location>
        <begin position="15"/>
        <end position="32"/>
    </location>
</feature>
<keyword evidence="1" id="KW-0812">Transmembrane</keyword>
<dbReference type="Proteomes" id="UP001580928">
    <property type="component" value="Unassembled WGS sequence"/>
</dbReference>
<gene>
    <name evidence="2" type="ORF">WKR92_00750</name>
</gene>
<evidence type="ECO:0000256" key="1">
    <source>
        <dbReference type="SAM" id="Phobius"/>
    </source>
</evidence>
<name>A0ABV5C9Y1_9SPHI</name>
<keyword evidence="1" id="KW-0472">Membrane</keyword>
<keyword evidence="1" id="KW-1133">Transmembrane helix</keyword>
<dbReference type="RefSeq" id="WP_375555931.1">
    <property type="nucleotide sequence ID" value="NZ_JBBVGT010000001.1"/>
</dbReference>
<evidence type="ECO:0000313" key="2">
    <source>
        <dbReference type="EMBL" id="MFB5944350.1"/>
    </source>
</evidence>
<feature type="transmembrane region" description="Helical" evidence="1">
    <location>
        <begin position="70"/>
        <end position="90"/>
    </location>
</feature>
<reference evidence="2 3" key="1">
    <citation type="submission" date="2024-04" db="EMBL/GenBank/DDBJ databases">
        <title>Albibacterium profundi sp. nov., isolated from sediment of the Challenger Deep of Mariana Trench.</title>
        <authorList>
            <person name="Wang Y."/>
        </authorList>
    </citation>
    <scope>NUCLEOTIDE SEQUENCE [LARGE SCALE GENOMIC DNA]</scope>
    <source>
        <strain evidence="2 3">RHL897</strain>
    </source>
</reference>
<comment type="caution">
    <text evidence="2">The sequence shown here is derived from an EMBL/GenBank/DDBJ whole genome shotgun (WGS) entry which is preliminary data.</text>
</comment>
<dbReference type="EMBL" id="JBBVGT010000001">
    <property type="protein sequence ID" value="MFB5944350.1"/>
    <property type="molecule type" value="Genomic_DNA"/>
</dbReference>
<sequence>MNIQIQVVDSYLDPLLFLPILLQLMLFERRYLFEKDAQYVFSWYQILMVVFVVSIVCEVLFPLWNPAFTADYIDAICYLIGGVIFGVFFNTTSESGLIPMLPIVKF</sequence>
<proteinExistence type="predicted"/>
<protein>
    <submittedName>
        <fullName evidence="2">Uncharacterized protein</fullName>
    </submittedName>
</protein>
<organism evidence="2 3">
    <name type="scientific">Albibacterium profundi</name>
    <dbReference type="NCBI Taxonomy" id="3134906"/>
    <lineage>
        <taxon>Bacteria</taxon>
        <taxon>Pseudomonadati</taxon>
        <taxon>Bacteroidota</taxon>
        <taxon>Sphingobacteriia</taxon>
        <taxon>Sphingobacteriales</taxon>
        <taxon>Sphingobacteriaceae</taxon>
        <taxon>Albibacterium</taxon>
    </lineage>
</organism>
<evidence type="ECO:0000313" key="3">
    <source>
        <dbReference type="Proteomes" id="UP001580928"/>
    </source>
</evidence>
<keyword evidence="3" id="KW-1185">Reference proteome</keyword>